<dbReference type="GO" id="GO:0034553">
    <property type="term" value="P:mitochondrial respiratory chain complex II assembly"/>
    <property type="evidence" value="ECO:0007669"/>
    <property type="project" value="InterPro"/>
</dbReference>
<gene>
    <name evidence="3" type="ORF">SEMRO_3521_G348880.1</name>
</gene>
<keyword evidence="2" id="KW-0496">Mitochondrion</keyword>
<dbReference type="PANTHER" id="PTHR13675:SF1">
    <property type="entry name" value="SUCCINATE DEHYDROGENASE ASSEMBLY FACTOR 1, MITOCHONDRIAL"/>
    <property type="match status" value="1"/>
</dbReference>
<dbReference type="Proteomes" id="UP001153069">
    <property type="component" value="Unassembled WGS sequence"/>
</dbReference>
<dbReference type="InterPro" id="IPR045295">
    <property type="entry name" value="Complex1_LYR_SDHAF1_LYRM8"/>
</dbReference>
<dbReference type="EMBL" id="CAICTM010003519">
    <property type="protein sequence ID" value="CAB9531423.1"/>
    <property type="molecule type" value="Genomic_DNA"/>
</dbReference>
<name>A0A9N8F2F7_9STRA</name>
<dbReference type="GO" id="GO:0005739">
    <property type="term" value="C:mitochondrion"/>
    <property type="evidence" value="ECO:0007669"/>
    <property type="project" value="UniProtKB-SubCell"/>
</dbReference>
<dbReference type="AlphaFoldDB" id="A0A9N8F2F7"/>
<sequence>MMIMMMAPTKRLSGLQKDVLSLYRSILREAIKKDRQVLTSNDLVVGPLLYSKQRTTTGYARTEFRHQCQQVKRSEFKKIEYMIRKGEKQLKLLKMPGTKVVMGTS</sequence>
<evidence type="ECO:0000313" key="3">
    <source>
        <dbReference type="EMBL" id="CAB9531423.1"/>
    </source>
</evidence>
<evidence type="ECO:0000256" key="2">
    <source>
        <dbReference type="ARBA" id="ARBA00023128"/>
    </source>
</evidence>
<reference evidence="3" key="1">
    <citation type="submission" date="2020-06" db="EMBL/GenBank/DDBJ databases">
        <authorList>
            <consortium name="Plant Systems Biology data submission"/>
        </authorList>
    </citation>
    <scope>NUCLEOTIDE SEQUENCE</scope>
    <source>
        <strain evidence="3">D6</strain>
    </source>
</reference>
<evidence type="ECO:0000313" key="4">
    <source>
        <dbReference type="Proteomes" id="UP001153069"/>
    </source>
</evidence>
<proteinExistence type="predicted"/>
<keyword evidence="4" id="KW-1185">Reference proteome</keyword>
<dbReference type="OrthoDB" id="273010at2759"/>
<accession>A0A9N8F2F7</accession>
<dbReference type="CDD" id="cd20268">
    <property type="entry name" value="Complex1_LYR_SDHAF1_LYRM8"/>
    <property type="match status" value="1"/>
</dbReference>
<comment type="subcellular location">
    <subcellularLocation>
        <location evidence="1">Mitochondrion</location>
    </subcellularLocation>
</comment>
<dbReference type="PANTHER" id="PTHR13675">
    <property type="entry name" value="LYR MOTIF-CONTAINING PROTEIN 2"/>
    <property type="match status" value="1"/>
</dbReference>
<evidence type="ECO:0000256" key="1">
    <source>
        <dbReference type="ARBA" id="ARBA00004173"/>
    </source>
</evidence>
<comment type="caution">
    <text evidence="3">The sequence shown here is derived from an EMBL/GenBank/DDBJ whole genome shotgun (WGS) entry which is preliminary data.</text>
</comment>
<protein>
    <submittedName>
        <fullName evidence="3">Uncharacterized protein</fullName>
    </submittedName>
</protein>
<organism evidence="3 4">
    <name type="scientific">Seminavis robusta</name>
    <dbReference type="NCBI Taxonomy" id="568900"/>
    <lineage>
        <taxon>Eukaryota</taxon>
        <taxon>Sar</taxon>
        <taxon>Stramenopiles</taxon>
        <taxon>Ochrophyta</taxon>
        <taxon>Bacillariophyta</taxon>
        <taxon>Bacillariophyceae</taxon>
        <taxon>Bacillariophycidae</taxon>
        <taxon>Naviculales</taxon>
        <taxon>Naviculaceae</taxon>
        <taxon>Seminavis</taxon>
    </lineage>
</organism>